<comment type="subcellular location">
    <subcellularLocation>
        <location evidence="1">Membrane</location>
        <topology evidence="1">Multi-pass membrane protein</topology>
    </subcellularLocation>
</comment>
<dbReference type="EMBL" id="CAICTM010001580">
    <property type="protein sequence ID" value="CAB9524761.1"/>
    <property type="molecule type" value="Genomic_DNA"/>
</dbReference>
<dbReference type="SUPFAM" id="SSF103481">
    <property type="entry name" value="Multidrug resistance efflux transporter EmrE"/>
    <property type="match status" value="1"/>
</dbReference>
<keyword evidence="2 6" id="KW-0812">Transmembrane</keyword>
<gene>
    <name evidence="7" type="ORF">SEMRO_1582_G283850.1</name>
</gene>
<dbReference type="PIRSF" id="PIRSF005799">
    <property type="entry name" value="UDP-gal_transpt"/>
    <property type="match status" value="1"/>
</dbReference>
<comment type="caution">
    <text evidence="7">The sequence shown here is derived from an EMBL/GenBank/DDBJ whole genome shotgun (WGS) entry which is preliminary data.</text>
</comment>
<feature type="transmembrane region" description="Helical" evidence="6">
    <location>
        <begin position="329"/>
        <end position="354"/>
    </location>
</feature>
<evidence type="ECO:0000313" key="8">
    <source>
        <dbReference type="Proteomes" id="UP001153069"/>
    </source>
</evidence>
<dbReference type="Proteomes" id="UP001153069">
    <property type="component" value="Unassembled WGS sequence"/>
</dbReference>
<keyword evidence="4 6" id="KW-0472">Membrane</keyword>
<evidence type="ECO:0000256" key="3">
    <source>
        <dbReference type="ARBA" id="ARBA00022989"/>
    </source>
</evidence>
<evidence type="ECO:0000256" key="6">
    <source>
        <dbReference type="SAM" id="Phobius"/>
    </source>
</evidence>
<organism evidence="7 8">
    <name type="scientific">Seminavis robusta</name>
    <dbReference type="NCBI Taxonomy" id="568900"/>
    <lineage>
        <taxon>Eukaryota</taxon>
        <taxon>Sar</taxon>
        <taxon>Stramenopiles</taxon>
        <taxon>Ochrophyta</taxon>
        <taxon>Bacillariophyta</taxon>
        <taxon>Bacillariophyceae</taxon>
        <taxon>Bacillariophycidae</taxon>
        <taxon>Naviculales</taxon>
        <taxon>Naviculaceae</taxon>
        <taxon>Seminavis</taxon>
    </lineage>
</organism>
<dbReference type="NCBIfam" id="TIGR00803">
    <property type="entry name" value="nst"/>
    <property type="match status" value="1"/>
</dbReference>
<accession>A0A9N8ESM4</accession>
<feature type="transmembrane region" description="Helical" evidence="6">
    <location>
        <begin position="204"/>
        <end position="227"/>
    </location>
</feature>
<feature type="transmembrane region" description="Helical" evidence="6">
    <location>
        <begin position="248"/>
        <end position="265"/>
    </location>
</feature>
<feature type="transmembrane region" description="Helical" evidence="6">
    <location>
        <begin position="285"/>
        <end position="308"/>
    </location>
</feature>
<proteinExistence type="predicted"/>
<dbReference type="InterPro" id="IPR037185">
    <property type="entry name" value="EmrE-like"/>
</dbReference>
<dbReference type="Pfam" id="PF04142">
    <property type="entry name" value="Nuc_sug_transp"/>
    <property type="match status" value="1"/>
</dbReference>
<evidence type="ECO:0000313" key="7">
    <source>
        <dbReference type="EMBL" id="CAB9524761.1"/>
    </source>
</evidence>
<evidence type="ECO:0000256" key="2">
    <source>
        <dbReference type="ARBA" id="ARBA00022692"/>
    </source>
</evidence>
<dbReference type="AlphaFoldDB" id="A0A9N8ESM4"/>
<evidence type="ECO:0000256" key="1">
    <source>
        <dbReference type="ARBA" id="ARBA00004141"/>
    </source>
</evidence>
<dbReference type="GO" id="GO:0000139">
    <property type="term" value="C:Golgi membrane"/>
    <property type="evidence" value="ECO:0007669"/>
    <property type="project" value="InterPro"/>
</dbReference>
<sequence>MSDQKDDSLMKPLTGNATESPPKNAATDKTKDGTASQQFKLLLLVMMVAQNSSTVLVGRHTRSSVPKEELYSVNHLICTCEMLKFILSCALEYQGTNGQLMSSIQLHILDRPVDALKILVPALLYLLQNTLLYVALSNLTAPIFQVTYQAKLVTTAVVSVIMLQRKYSFQQWVCLVFLSLGVATVVLGEKGGSKDNEESGSQNLFVGLVSVTTACFSSALAGVYFEYVVKKPAAAGQTAPAPSLWMRNMQLAFFSVCIAIGQGIFQSAKQTDVPAGQGYFHGFTFWVWVLVSLQAGGGLLVAAVIKYADNVLKGMATGVSVVTSTACSFFLFGTALTGQFVIGAVMILISVYGFSNPLPMPGGANRAFTLPK</sequence>
<keyword evidence="8" id="KW-1185">Reference proteome</keyword>
<protein>
    <submittedName>
        <fullName evidence="7">UDP-galactose translocator</fullName>
    </submittedName>
</protein>
<dbReference type="PANTHER" id="PTHR10231">
    <property type="entry name" value="NUCLEOTIDE-SUGAR TRANSMEMBRANE TRANSPORTER"/>
    <property type="match status" value="1"/>
</dbReference>
<dbReference type="InterPro" id="IPR007271">
    <property type="entry name" value="Nuc_sug_transpt"/>
</dbReference>
<evidence type="ECO:0000256" key="5">
    <source>
        <dbReference type="SAM" id="MobiDB-lite"/>
    </source>
</evidence>
<feature type="region of interest" description="Disordered" evidence="5">
    <location>
        <begin position="1"/>
        <end position="32"/>
    </location>
</feature>
<name>A0A9N8ESM4_9STRA</name>
<dbReference type="OrthoDB" id="408493at2759"/>
<keyword evidence="3 6" id="KW-1133">Transmembrane helix</keyword>
<reference evidence="7" key="1">
    <citation type="submission" date="2020-06" db="EMBL/GenBank/DDBJ databases">
        <authorList>
            <consortium name="Plant Systems Biology data submission"/>
        </authorList>
    </citation>
    <scope>NUCLEOTIDE SEQUENCE</scope>
    <source>
        <strain evidence="7">D6</strain>
    </source>
</reference>
<dbReference type="GO" id="GO:0015165">
    <property type="term" value="F:pyrimidine nucleotide-sugar transmembrane transporter activity"/>
    <property type="evidence" value="ECO:0007669"/>
    <property type="project" value="InterPro"/>
</dbReference>
<evidence type="ECO:0000256" key="4">
    <source>
        <dbReference type="ARBA" id="ARBA00023136"/>
    </source>
</evidence>
<feature type="transmembrane region" description="Helical" evidence="6">
    <location>
        <begin position="172"/>
        <end position="192"/>
    </location>
</feature>